<dbReference type="HOGENOM" id="CLU_031797_4_1_1"/>
<dbReference type="SUPFAM" id="SSF50729">
    <property type="entry name" value="PH domain-like"/>
    <property type="match status" value="1"/>
</dbReference>
<sequence length="672" mass="74443">MGKAQRHIKAIAKKDYKYCSKYLLEILTELNDEGLPVINHIKNIPICSQSKYKHSIAMGIAKYFQKKARSAGKLVRMDRLRRSLRESFRRKKEHVPECSKPHQWQSDEAAVRSGTCNFAVKYLGCVEVFESRGMQVCEEALKLLRVGFGGIVIGVLKLGTKTNSRRRPIKGILYVTGDGLRVVEDETKVGLIVDQTIEKVSFCAPDRNHDRGFSYICRDGTTRRWMCHGFLAVKDSGERLSHAVGCAFAACLERKQKRDKECGVTMTFDPNNSTFTRTGSFRQTSLTERMQDPQECKPADPPPVKQVHNPFAIERPHATPMMLQRQGSFRGFSQLSQSSPFKRQLSLRLNELPSTLERQRSLSLESSDFSRENGPESPQLPPRTTRDRLHSLPNAVNMSPIMEGSPVVDKHDTISAMCQQVSQGLSFLSNTDDPFVRSMNQPAGNPALAALQTHYNANVSKQPFISQARQPAFTSMSNSVVPQSYISSVYTSQTSAINTMNSQPVNPVAFTNPLFIFFLFSLIFSFSVAMAINQPSITNPWSQALIVSEAVAAPSAAEAWLASAESIPKSASNPCDLFVANQFNGEISSVGQQQPAGVMAAPSPRRAPHLAQLRSQSLGDAPSNLPKTEPWANGTSSRDPFDAEWAALAATRSQTSTNPFQQNSMKAFEVKL</sequence>
<dbReference type="AlphaFoldDB" id="T1JP22"/>
<dbReference type="PROSITE" id="PS01179">
    <property type="entry name" value="PID"/>
    <property type="match status" value="1"/>
</dbReference>
<keyword evidence="4" id="KW-1133">Transmembrane helix</keyword>
<dbReference type="Pfam" id="PF00640">
    <property type="entry name" value="PID"/>
    <property type="match status" value="1"/>
</dbReference>
<dbReference type="STRING" id="126957.T1JP22"/>
<dbReference type="EMBL" id="JH431265">
    <property type="status" value="NOT_ANNOTATED_CDS"/>
    <property type="molecule type" value="Genomic_DNA"/>
</dbReference>
<reference evidence="7" key="1">
    <citation type="submission" date="2011-05" db="EMBL/GenBank/DDBJ databases">
        <authorList>
            <person name="Richards S.R."/>
            <person name="Qu J."/>
            <person name="Jiang H."/>
            <person name="Jhangiani S.N."/>
            <person name="Agravi P."/>
            <person name="Goodspeed R."/>
            <person name="Gross S."/>
            <person name="Mandapat C."/>
            <person name="Jackson L."/>
            <person name="Mathew T."/>
            <person name="Pu L."/>
            <person name="Thornton R."/>
            <person name="Saada N."/>
            <person name="Wilczek-Boney K.B."/>
            <person name="Lee S."/>
            <person name="Kovar C."/>
            <person name="Wu Y."/>
            <person name="Scherer S.E."/>
            <person name="Worley K.C."/>
            <person name="Muzny D.M."/>
            <person name="Gibbs R."/>
        </authorList>
    </citation>
    <scope>NUCLEOTIDE SEQUENCE</scope>
    <source>
        <strain evidence="7">Brora</strain>
    </source>
</reference>
<feature type="region of interest" description="Disordered" evidence="3">
    <location>
        <begin position="357"/>
        <end position="388"/>
    </location>
</feature>
<dbReference type="CDD" id="cd01268">
    <property type="entry name" value="PTB_Numb"/>
    <property type="match status" value="1"/>
</dbReference>
<dbReference type="Gene3D" id="2.30.29.30">
    <property type="entry name" value="Pleckstrin-homology domain (PH domain)/Phosphotyrosine-binding domain (PTB)"/>
    <property type="match status" value="1"/>
</dbReference>
<evidence type="ECO:0000256" key="4">
    <source>
        <dbReference type="SAM" id="Phobius"/>
    </source>
</evidence>
<reference evidence="6" key="2">
    <citation type="submission" date="2015-02" db="UniProtKB">
        <authorList>
            <consortium name="EnsemblMetazoa"/>
        </authorList>
    </citation>
    <scope>IDENTIFICATION</scope>
</reference>
<feature type="domain" description="PID" evidence="5">
    <location>
        <begin position="116"/>
        <end position="261"/>
    </location>
</feature>
<keyword evidence="7" id="KW-1185">Reference proteome</keyword>
<evidence type="ECO:0000256" key="2">
    <source>
        <dbReference type="ARBA" id="ARBA00022553"/>
    </source>
</evidence>
<dbReference type="PhylomeDB" id="T1JP22"/>
<keyword evidence="2" id="KW-0597">Phosphoprotein</keyword>
<dbReference type="InterPro" id="IPR016698">
    <property type="entry name" value="Numb/numb-like"/>
</dbReference>
<dbReference type="PANTHER" id="PTHR47368">
    <property type="entry name" value="NUMB"/>
    <property type="match status" value="1"/>
</dbReference>
<evidence type="ECO:0000313" key="7">
    <source>
        <dbReference type="Proteomes" id="UP000014500"/>
    </source>
</evidence>
<dbReference type="eggNOG" id="KOG3537">
    <property type="taxonomic scope" value="Eukaryota"/>
</dbReference>
<dbReference type="Proteomes" id="UP000014500">
    <property type="component" value="Unassembled WGS sequence"/>
</dbReference>
<dbReference type="InterPro" id="IPR006020">
    <property type="entry name" value="PTB/PI_dom"/>
</dbReference>
<dbReference type="PANTHER" id="PTHR47368:SF2">
    <property type="entry name" value="PID DOMAIN-CONTAINING PROTEIN"/>
    <property type="match status" value="1"/>
</dbReference>
<feature type="region of interest" description="Disordered" evidence="3">
    <location>
        <begin position="617"/>
        <end position="643"/>
    </location>
</feature>
<keyword evidence="4" id="KW-0812">Transmembrane</keyword>
<dbReference type="InterPro" id="IPR011993">
    <property type="entry name" value="PH-like_dom_sf"/>
</dbReference>
<dbReference type="Pfam" id="PF06311">
    <property type="entry name" value="NumbF"/>
    <property type="match status" value="1"/>
</dbReference>
<evidence type="ECO:0000313" key="6">
    <source>
        <dbReference type="EnsemblMetazoa" id="SMAR015601-PA"/>
    </source>
</evidence>
<keyword evidence="4" id="KW-0472">Membrane</keyword>
<keyword evidence="1" id="KW-0217">Developmental protein</keyword>
<organism evidence="6 7">
    <name type="scientific">Strigamia maritima</name>
    <name type="common">European centipede</name>
    <name type="synonym">Geophilus maritimus</name>
    <dbReference type="NCBI Taxonomy" id="126957"/>
    <lineage>
        <taxon>Eukaryota</taxon>
        <taxon>Metazoa</taxon>
        <taxon>Ecdysozoa</taxon>
        <taxon>Arthropoda</taxon>
        <taxon>Myriapoda</taxon>
        <taxon>Chilopoda</taxon>
        <taxon>Pleurostigmophora</taxon>
        <taxon>Geophilomorpha</taxon>
        <taxon>Linotaeniidae</taxon>
        <taxon>Strigamia</taxon>
    </lineage>
</organism>
<protein>
    <recommendedName>
        <fullName evidence="5">PID domain-containing protein</fullName>
    </recommendedName>
</protein>
<dbReference type="FunFam" id="2.30.29.30:FF:000031">
    <property type="entry name" value="protein numb isoform X1"/>
    <property type="match status" value="1"/>
</dbReference>
<dbReference type="SMART" id="SM00462">
    <property type="entry name" value="PTB"/>
    <property type="match status" value="1"/>
</dbReference>
<feature type="transmembrane region" description="Helical" evidence="4">
    <location>
        <begin position="514"/>
        <end position="532"/>
    </location>
</feature>
<name>T1JP22_STRMM</name>
<evidence type="ECO:0000256" key="3">
    <source>
        <dbReference type="SAM" id="MobiDB-lite"/>
    </source>
</evidence>
<dbReference type="PIRSF" id="PIRSF017607">
    <property type="entry name" value="Numb/numb-like"/>
    <property type="match status" value="1"/>
</dbReference>
<evidence type="ECO:0000256" key="1">
    <source>
        <dbReference type="ARBA" id="ARBA00022473"/>
    </source>
</evidence>
<dbReference type="EnsemblMetazoa" id="SMAR015601-RA">
    <property type="protein sequence ID" value="SMAR015601-PA"/>
    <property type="gene ID" value="SMAR015601"/>
</dbReference>
<accession>T1JP22</accession>
<dbReference type="InterPro" id="IPR010449">
    <property type="entry name" value="Numb_domain"/>
</dbReference>
<evidence type="ECO:0000259" key="5">
    <source>
        <dbReference type="PROSITE" id="PS01179"/>
    </source>
</evidence>
<dbReference type="GO" id="GO:0005737">
    <property type="term" value="C:cytoplasm"/>
    <property type="evidence" value="ECO:0007669"/>
    <property type="project" value="TreeGrafter"/>
</dbReference>
<proteinExistence type="predicted"/>